<evidence type="ECO:0000313" key="2">
    <source>
        <dbReference type="Proteomes" id="UP001060085"/>
    </source>
</evidence>
<keyword evidence="2" id="KW-1185">Reference proteome</keyword>
<reference evidence="2" key="1">
    <citation type="journal article" date="2023" name="Nat. Plants">
        <title>Single-cell RNA sequencing provides a high-resolution roadmap for understanding the multicellular compartmentation of specialized metabolism.</title>
        <authorList>
            <person name="Sun S."/>
            <person name="Shen X."/>
            <person name="Li Y."/>
            <person name="Li Y."/>
            <person name="Wang S."/>
            <person name="Li R."/>
            <person name="Zhang H."/>
            <person name="Shen G."/>
            <person name="Guo B."/>
            <person name="Wei J."/>
            <person name="Xu J."/>
            <person name="St-Pierre B."/>
            <person name="Chen S."/>
            <person name="Sun C."/>
        </authorList>
    </citation>
    <scope>NUCLEOTIDE SEQUENCE [LARGE SCALE GENOMIC DNA]</scope>
</reference>
<organism evidence="1 2">
    <name type="scientific">Catharanthus roseus</name>
    <name type="common">Madagascar periwinkle</name>
    <name type="synonym">Vinca rosea</name>
    <dbReference type="NCBI Taxonomy" id="4058"/>
    <lineage>
        <taxon>Eukaryota</taxon>
        <taxon>Viridiplantae</taxon>
        <taxon>Streptophyta</taxon>
        <taxon>Embryophyta</taxon>
        <taxon>Tracheophyta</taxon>
        <taxon>Spermatophyta</taxon>
        <taxon>Magnoliopsida</taxon>
        <taxon>eudicotyledons</taxon>
        <taxon>Gunneridae</taxon>
        <taxon>Pentapetalae</taxon>
        <taxon>asterids</taxon>
        <taxon>lamiids</taxon>
        <taxon>Gentianales</taxon>
        <taxon>Apocynaceae</taxon>
        <taxon>Rauvolfioideae</taxon>
        <taxon>Vinceae</taxon>
        <taxon>Catharanthinae</taxon>
        <taxon>Catharanthus</taxon>
    </lineage>
</organism>
<dbReference type="EMBL" id="CM044704">
    <property type="protein sequence ID" value="KAI5668110.1"/>
    <property type="molecule type" value="Genomic_DNA"/>
</dbReference>
<evidence type="ECO:0000313" key="1">
    <source>
        <dbReference type="EMBL" id="KAI5668110.1"/>
    </source>
</evidence>
<comment type="caution">
    <text evidence="1">The sequence shown here is derived from an EMBL/GenBank/DDBJ whole genome shotgun (WGS) entry which is preliminary data.</text>
</comment>
<accession>A0ACC0B634</accession>
<gene>
    <name evidence="1" type="ORF">M9H77_17963</name>
</gene>
<name>A0ACC0B634_CATRO</name>
<protein>
    <submittedName>
        <fullName evidence="1">Uncharacterized protein</fullName>
    </submittedName>
</protein>
<proteinExistence type="predicted"/>
<sequence>MPNKKVAEVVDEWRSSSSSSKRAPKGHFVVYVGNEMTRFVVPMSYLKHPLFQQLLDKAAEEYGFDNNTSRILLPCDQFNFQQLLIFISSHH</sequence>
<dbReference type="Proteomes" id="UP001060085">
    <property type="component" value="Linkage Group LG04"/>
</dbReference>